<keyword evidence="1" id="KW-0472">Membrane</keyword>
<sequence>MAVYVRLSCYYYFLIANSLLTLPVGRGLGSADFAPSVLPVHDVTGERKVPAGGRFGVVRRLVVLARNRRNFAVLIDARDLLRHGDVAVRVRLMLACRSAGRNSVTVGVQMLRRQVARVQLGRCAGHFNGRTRGRQLLLQDCGLLSVDVTESGGNRFRGRVVNRRFAVLRLYHLVLVQVGHYRGLLLGGSILRERFAVSVVYVVVPVGTDRRYDGWKCRRWQLDDRRLFLLVFAGWLERLCFGSYRNGVGSFVVVFFVLFVLLFVLGFLVGLRNQALEVGNCTLLGCS</sequence>
<evidence type="ECO:0000313" key="2">
    <source>
        <dbReference type="EMBL" id="CAG6598348.1"/>
    </source>
</evidence>
<feature type="transmembrane region" description="Helical" evidence="1">
    <location>
        <begin position="250"/>
        <end position="271"/>
    </location>
</feature>
<dbReference type="EMBL" id="HBUE01340916">
    <property type="protein sequence ID" value="CAG6598348.1"/>
    <property type="molecule type" value="Transcribed_RNA"/>
</dbReference>
<reference evidence="2" key="1">
    <citation type="submission" date="2021-05" db="EMBL/GenBank/DDBJ databases">
        <authorList>
            <person name="Alioto T."/>
            <person name="Alioto T."/>
            <person name="Gomez Garrido J."/>
        </authorList>
    </citation>
    <scope>NUCLEOTIDE SEQUENCE</scope>
</reference>
<protein>
    <submittedName>
        <fullName evidence="2">(northern house mosquito) hypothetical protein</fullName>
    </submittedName>
</protein>
<organism evidence="2">
    <name type="scientific">Culex pipiens</name>
    <name type="common">House mosquito</name>
    <dbReference type="NCBI Taxonomy" id="7175"/>
    <lineage>
        <taxon>Eukaryota</taxon>
        <taxon>Metazoa</taxon>
        <taxon>Ecdysozoa</taxon>
        <taxon>Arthropoda</taxon>
        <taxon>Hexapoda</taxon>
        <taxon>Insecta</taxon>
        <taxon>Pterygota</taxon>
        <taxon>Neoptera</taxon>
        <taxon>Endopterygota</taxon>
        <taxon>Diptera</taxon>
        <taxon>Nematocera</taxon>
        <taxon>Culicoidea</taxon>
        <taxon>Culicidae</taxon>
        <taxon>Culicinae</taxon>
        <taxon>Culicini</taxon>
        <taxon>Culex</taxon>
        <taxon>Culex</taxon>
    </lineage>
</organism>
<dbReference type="EMBL" id="HBUE01234036">
    <property type="protein sequence ID" value="CAG6546173.1"/>
    <property type="molecule type" value="Transcribed_RNA"/>
</dbReference>
<dbReference type="AlphaFoldDB" id="A0A8D8KYB9"/>
<accession>A0A8D8KYB9</accession>
<keyword evidence="1" id="KW-1133">Transmembrane helix</keyword>
<proteinExistence type="predicted"/>
<keyword evidence="1" id="KW-0812">Transmembrane</keyword>
<name>A0A8D8KYB9_CULPI</name>
<evidence type="ECO:0000256" key="1">
    <source>
        <dbReference type="SAM" id="Phobius"/>
    </source>
</evidence>